<dbReference type="EMBL" id="BGZK01000180">
    <property type="protein sequence ID" value="GBP26391.1"/>
    <property type="molecule type" value="Genomic_DNA"/>
</dbReference>
<dbReference type="AlphaFoldDB" id="A0A4C1UIT6"/>
<accession>A0A4C1UIT6</accession>
<evidence type="ECO:0000313" key="2">
    <source>
        <dbReference type="EMBL" id="GBP26391.1"/>
    </source>
</evidence>
<keyword evidence="3" id="KW-1185">Reference proteome</keyword>
<feature type="compositionally biased region" description="Low complexity" evidence="1">
    <location>
        <begin position="15"/>
        <end position="27"/>
    </location>
</feature>
<sequence>MSDISTEVTTHGGRAPAHSLASSAGSHSSVCALDKISLCIQRLIYKFTDARALEHVPNLVESRARAYYFPKTIKCNEKPYCGHFCTQKVAAAASHQRAHVVWP</sequence>
<comment type="caution">
    <text evidence="2">The sequence shown here is derived from an EMBL/GenBank/DDBJ whole genome shotgun (WGS) entry which is preliminary data.</text>
</comment>
<gene>
    <name evidence="2" type="ORF">EVAR_75523_1</name>
</gene>
<reference evidence="2 3" key="1">
    <citation type="journal article" date="2019" name="Commun. Biol.">
        <title>The bagworm genome reveals a unique fibroin gene that provides high tensile strength.</title>
        <authorList>
            <person name="Kono N."/>
            <person name="Nakamura H."/>
            <person name="Ohtoshi R."/>
            <person name="Tomita M."/>
            <person name="Numata K."/>
            <person name="Arakawa K."/>
        </authorList>
    </citation>
    <scope>NUCLEOTIDE SEQUENCE [LARGE SCALE GENOMIC DNA]</scope>
</reference>
<organism evidence="2 3">
    <name type="scientific">Eumeta variegata</name>
    <name type="common">Bagworm moth</name>
    <name type="synonym">Eumeta japonica</name>
    <dbReference type="NCBI Taxonomy" id="151549"/>
    <lineage>
        <taxon>Eukaryota</taxon>
        <taxon>Metazoa</taxon>
        <taxon>Ecdysozoa</taxon>
        <taxon>Arthropoda</taxon>
        <taxon>Hexapoda</taxon>
        <taxon>Insecta</taxon>
        <taxon>Pterygota</taxon>
        <taxon>Neoptera</taxon>
        <taxon>Endopterygota</taxon>
        <taxon>Lepidoptera</taxon>
        <taxon>Glossata</taxon>
        <taxon>Ditrysia</taxon>
        <taxon>Tineoidea</taxon>
        <taxon>Psychidae</taxon>
        <taxon>Oiketicinae</taxon>
        <taxon>Eumeta</taxon>
    </lineage>
</organism>
<protein>
    <submittedName>
        <fullName evidence="2">Uncharacterized protein</fullName>
    </submittedName>
</protein>
<proteinExistence type="predicted"/>
<feature type="region of interest" description="Disordered" evidence="1">
    <location>
        <begin position="1"/>
        <end position="27"/>
    </location>
</feature>
<evidence type="ECO:0000256" key="1">
    <source>
        <dbReference type="SAM" id="MobiDB-lite"/>
    </source>
</evidence>
<evidence type="ECO:0000313" key="3">
    <source>
        <dbReference type="Proteomes" id="UP000299102"/>
    </source>
</evidence>
<name>A0A4C1UIT6_EUMVA</name>
<dbReference type="Proteomes" id="UP000299102">
    <property type="component" value="Unassembled WGS sequence"/>
</dbReference>